<gene>
    <name evidence="3" type="ORF">ACFSJ0_61905</name>
</gene>
<protein>
    <recommendedName>
        <fullName evidence="5">DUF916 domain-containing protein</fullName>
    </recommendedName>
</protein>
<keyword evidence="1" id="KW-0812">Transmembrane</keyword>
<organism evidence="3 4">
    <name type="scientific">Nonomuraea guangzhouensis</name>
    <dbReference type="NCBI Taxonomy" id="1291555"/>
    <lineage>
        <taxon>Bacteria</taxon>
        <taxon>Bacillati</taxon>
        <taxon>Actinomycetota</taxon>
        <taxon>Actinomycetes</taxon>
        <taxon>Streptosporangiales</taxon>
        <taxon>Streptosporangiaceae</taxon>
        <taxon>Nonomuraea</taxon>
    </lineage>
</organism>
<keyword evidence="1" id="KW-0472">Membrane</keyword>
<keyword evidence="2" id="KW-0732">Signal</keyword>
<feature type="transmembrane region" description="Helical" evidence="1">
    <location>
        <begin position="313"/>
        <end position="335"/>
    </location>
</feature>
<name>A0ABW4GY91_9ACTN</name>
<evidence type="ECO:0008006" key="5">
    <source>
        <dbReference type="Google" id="ProtNLM"/>
    </source>
</evidence>
<accession>A0ABW4GY91</accession>
<evidence type="ECO:0000313" key="3">
    <source>
        <dbReference type="EMBL" id="MFD1547589.1"/>
    </source>
</evidence>
<dbReference type="Proteomes" id="UP001597097">
    <property type="component" value="Unassembled WGS sequence"/>
</dbReference>
<evidence type="ECO:0000256" key="2">
    <source>
        <dbReference type="SAM" id="SignalP"/>
    </source>
</evidence>
<keyword evidence="4" id="KW-1185">Reference proteome</keyword>
<keyword evidence="1" id="KW-1133">Transmembrane helix</keyword>
<sequence length="345" mass="36779">MAVRIMLLSSMGALTLLISAISAPALAQGGSGGPDPSHRDSRGVIGIKLLEASANRRDDPRAYLYIVDHINPGTKISRRFEIENTSNSPQHISVYPGAAEIRDHKFLPTPDRDANELSSWVSVNRTELVVPPHSNVPLKATITIPESATKGERYGAIFAEATSPSVSGSARSVQMVNRVGIRIYLDVGPGGDPPSDFRIDRLTPGRTADGMPVVQATVHNTGQRALDISGKMRLSEGPGGLGAGPFPAQLGTTLEVNASAPVAVVLDERLPDGPWKVELLLESGRVHHTVTATLLFPGKPASWGIPALIDSPWPWVLITGLAATAVAILVLALRLSRRRRSRLAR</sequence>
<evidence type="ECO:0000313" key="4">
    <source>
        <dbReference type="Proteomes" id="UP001597097"/>
    </source>
</evidence>
<comment type="caution">
    <text evidence="3">The sequence shown here is derived from an EMBL/GenBank/DDBJ whole genome shotgun (WGS) entry which is preliminary data.</text>
</comment>
<reference evidence="4" key="1">
    <citation type="journal article" date="2019" name="Int. J. Syst. Evol. Microbiol.">
        <title>The Global Catalogue of Microorganisms (GCM) 10K type strain sequencing project: providing services to taxonomists for standard genome sequencing and annotation.</title>
        <authorList>
            <consortium name="The Broad Institute Genomics Platform"/>
            <consortium name="The Broad Institute Genome Sequencing Center for Infectious Disease"/>
            <person name="Wu L."/>
            <person name="Ma J."/>
        </authorList>
    </citation>
    <scope>NUCLEOTIDE SEQUENCE [LARGE SCALE GENOMIC DNA]</scope>
    <source>
        <strain evidence="4">CGMCC 1.15399</strain>
    </source>
</reference>
<feature type="chain" id="PRO_5045497646" description="DUF916 domain-containing protein" evidence="2">
    <location>
        <begin position="28"/>
        <end position="345"/>
    </location>
</feature>
<dbReference type="EMBL" id="JBHUCM010000078">
    <property type="protein sequence ID" value="MFD1547589.1"/>
    <property type="molecule type" value="Genomic_DNA"/>
</dbReference>
<dbReference type="RefSeq" id="WP_308127428.1">
    <property type="nucleotide sequence ID" value="NZ_JAHKRM010000034.1"/>
</dbReference>
<feature type="signal peptide" evidence="2">
    <location>
        <begin position="1"/>
        <end position="27"/>
    </location>
</feature>
<proteinExistence type="predicted"/>
<evidence type="ECO:0000256" key="1">
    <source>
        <dbReference type="SAM" id="Phobius"/>
    </source>
</evidence>